<dbReference type="AlphaFoldDB" id="A0A381VNL3"/>
<evidence type="ECO:0000313" key="1">
    <source>
        <dbReference type="EMBL" id="SVA41900.1"/>
    </source>
</evidence>
<proteinExistence type="predicted"/>
<protein>
    <submittedName>
        <fullName evidence="1">Uncharacterized protein</fullName>
    </submittedName>
</protein>
<accession>A0A381VNL3</accession>
<gene>
    <name evidence="1" type="ORF">METZ01_LOCUS94754</name>
</gene>
<name>A0A381VNL3_9ZZZZ</name>
<organism evidence="1">
    <name type="scientific">marine metagenome</name>
    <dbReference type="NCBI Taxonomy" id="408172"/>
    <lineage>
        <taxon>unclassified sequences</taxon>
        <taxon>metagenomes</taxon>
        <taxon>ecological metagenomes</taxon>
    </lineage>
</organism>
<reference evidence="1" key="1">
    <citation type="submission" date="2018-05" db="EMBL/GenBank/DDBJ databases">
        <authorList>
            <person name="Lanie J.A."/>
            <person name="Ng W.-L."/>
            <person name="Kazmierczak K.M."/>
            <person name="Andrzejewski T.M."/>
            <person name="Davidsen T.M."/>
            <person name="Wayne K.J."/>
            <person name="Tettelin H."/>
            <person name="Glass J.I."/>
            <person name="Rusch D."/>
            <person name="Podicherti R."/>
            <person name="Tsui H.-C.T."/>
            <person name="Winkler M.E."/>
        </authorList>
    </citation>
    <scope>NUCLEOTIDE SEQUENCE</scope>
</reference>
<dbReference type="EMBL" id="UINC01009341">
    <property type="protein sequence ID" value="SVA41900.1"/>
    <property type="molecule type" value="Genomic_DNA"/>
</dbReference>
<sequence>MGFPCSFEVNYSHIVDDVDMTDMMFVSFIKTHIVNSWATNSSVTIWLPRQDSNLRPAD</sequence>